<protein>
    <submittedName>
        <fullName evidence="4">Uncharacterized protein</fullName>
    </submittedName>
</protein>
<feature type="transmembrane region" description="Helical" evidence="3">
    <location>
        <begin position="94"/>
        <end position="118"/>
    </location>
</feature>
<evidence type="ECO:0000313" key="4">
    <source>
        <dbReference type="EMBL" id="MCP8352612.1"/>
    </source>
</evidence>
<dbReference type="RefSeq" id="WP_258569717.1">
    <property type="nucleotide sequence ID" value="NZ_JAKUDN010000002.1"/>
</dbReference>
<keyword evidence="1" id="KW-0175">Coiled coil</keyword>
<dbReference type="EMBL" id="JAKUDN010000002">
    <property type="protein sequence ID" value="MCP8352612.1"/>
    <property type="molecule type" value="Genomic_DNA"/>
</dbReference>
<sequence length="587" mass="65788">MNEHSTTEGTKSKASRSIDVKEAGKSLIEGSEASKRSTDYIHSKIDRMSSIPPRIRTHILKNISKYVISFAIPALIYALLTGLFGSTIALAPLIIPGVIAILGLVNVFLLLGLTTNIIESEFNHSWRTLLNKFFAYKPSTKKLTQLEEYAIQAKSIIKASTLVAGAGIPTGGYRSAIVESSPKISAKRTLRGLLDNSPDGAVRSGSLDSKYSADSGLAEDSIYESLLSSLESTNQEIQKDLNDLSRDSSQLDRLKEKYRDHIADRELQLITPDELVRLEEHLPDQMINRIGDLEDIYTDENIHSLALKVAYNNLVEITFSNIATELEIDTPSEAHASQQSHSSDYPSVKTARKLQTLLQSTDHATEEGLRKALNLEEGTYLKQRTMDYQAIVKDFDKTKTAFFLFNKASKNALISPDDDINTIPAVMALNLEELDSRYFKKIIQPKKRSDKTFLGLKRSKDIMFTPTQEILKLDGAMIRYRKLLANNAQDREIKVVEKDILLRIKRLPLSEDGKEKFSKLINKKGLPMDREALNRISKELDGEIKKLAISGMVVCMRNTALDIKEETILQMLLEVQHTDQPAPAMHR</sequence>
<name>A0ABT1L608_9GAMM</name>
<keyword evidence="3" id="KW-1133">Transmembrane helix</keyword>
<reference evidence="4 5" key="1">
    <citation type="journal article" date="2022" name="Nat. Microbiol.">
        <title>The microbiome of a bacterivorous marine choanoflagellate contains a resource-demanding obligate bacterial associate.</title>
        <authorList>
            <person name="Needham D.M."/>
            <person name="Poirier C."/>
            <person name="Bachy C."/>
            <person name="George E.E."/>
            <person name="Wilken S."/>
            <person name="Yung C.C.M."/>
            <person name="Limardo A.J."/>
            <person name="Morando M."/>
            <person name="Sudek L."/>
            <person name="Malmstrom R.R."/>
            <person name="Keeling P.J."/>
            <person name="Santoro A.E."/>
            <person name="Worden A.Z."/>
        </authorList>
    </citation>
    <scope>NUCLEOTIDE SEQUENCE [LARGE SCALE GENOMIC DNA]</scope>
    <source>
        <strain evidence="4 5">Comchoano-2</strain>
    </source>
</reference>
<organism evidence="4 5">
    <name type="scientific">Candidatus Synchoanobacter obligatus</name>
    <dbReference type="NCBI Taxonomy" id="2919597"/>
    <lineage>
        <taxon>Bacteria</taxon>
        <taxon>Pseudomonadati</taxon>
        <taxon>Pseudomonadota</taxon>
        <taxon>Gammaproteobacteria</taxon>
        <taxon>Candidatus Comchoanobacterales</taxon>
        <taxon>Candidatus Comchoanobacteraceae</taxon>
        <taxon>Candidatus Synchoanobacter</taxon>
    </lineage>
</organism>
<proteinExistence type="predicted"/>
<comment type="caution">
    <text evidence="4">The sequence shown here is derived from an EMBL/GenBank/DDBJ whole genome shotgun (WGS) entry which is preliminary data.</text>
</comment>
<dbReference type="Proteomes" id="UP001320768">
    <property type="component" value="Unassembled WGS sequence"/>
</dbReference>
<feature type="region of interest" description="Disordered" evidence="2">
    <location>
        <begin position="1"/>
        <end position="20"/>
    </location>
</feature>
<evidence type="ECO:0000256" key="1">
    <source>
        <dbReference type="SAM" id="Coils"/>
    </source>
</evidence>
<gene>
    <name evidence="4" type="ORF">MKS91_04855</name>
</gene>
<keyword evidence="3" id="KW-0472">Membrane</keyword>
<feature type="transmembrane region" description="Helical" evidence="3">
    <location>
        <begin position="66"/>
        <end position="88"/>
    </location>
</feature>
<evidence type="ECO:0000256" key="2">
    <source>
        <dbReference type="SAM" id="MobiDB-lite"/>
    </source>
</evidence>
<keyword evidence="3" id="KW-0812">Transmembrane</keyword>
<evidence type="ECO:0000313" key="5">
    <source>
        <dbReference type="Proteomes" id="UP001320768"/>
    </source>
</evidence>
<keyword evidence="5" id="KW-1185">Reference proteome</keyword>
<feature type="coiled-coil region" evidence="1">
    <location>
        <begin position="227"/>
        <end position="254"/>
    </location>
</feature>
<evidence type="ECO:0000256" key="3">
    <source>
        <dbReference type="SAM" id="Phobius"/>
    </source>
</evidence>
<accession>A0ABT1L608</accession>